<name>A0A560G581_9PROT</name>
<dbReference type="Proteomes" id="UP000316545">
    <property type="component" value="Unassembled WGS sequence"/>
</dbReference>
<dbReference type="AlphaFoldDB" id="A0A560G581"/>
<evidence type="ECO:0000313" key="1">
    <source>
        <dbReference type="EMBL" id="TWB29045.1"/>
    </source>
</evidence>
<comment type="caution">
    <text evidence="1">The sequence shown here is derived from an EMBL/GenBank/DDBJ whole genome shotgun (WGS) entry which is preliminary data.</text>
</comment>
<protein>
    <submittedName>
        <fullName evidence="1">Uncharacterized protein</fullName>
    </submittedName>
</protein>
<dbReference type="EMBL" id="VITO01000004">
    <property type="protein sequence ID" value="TWB29045.1"/>
    <property type="molecule type" value="Genomic_DNA"/>
</dbReference>
<dbReference type="Proteomes" id="UP000320516">
    <property type="component" value="Unassembled WGS sequence"/>
</dbReference>
<keyword evidence="3" id="KW-1185">Reference proteome</keyword>
<gene>
    <name evidence="2" type="ORF">FBZ87_102207</name>
    <name evidence="1" type="ORF">FBZ88_104210</name>
</gene>
<dbReference type="EMBL" id="VITV01000002">
    <property type="protein sequence ID" value="TWB79786.1"/>
    <property type="molecule type" value="Genomic_DNA"/>
</dbReference>
<proteinExistence type="predicted"/>
<evidence type="ECO:0000313" key="3">
    <source>
        <dbReference type="Proteomes" id="UP000316545"/>
    </source>
</evidence>
<accession>A0A560G581</accession>
<evidence type="ECO:0000313" key="2">
    <source>
        <dbReference type="EMBL" id="TWB79786.1"/>
    </source>
</evidence>
<sequence length="82" mass="9433">MSFGHQDYRRANQDLLRALGALGTCDPREMSMNDMLSHVMEMDDVEIAGDYETAARSRMAILGYYFQICMDLYLVRDVNKSD</sequence>
<reference evidence="3 4" key="1">
    <citation type="submission" date="2019-06" db="EMBL/GenBank/DDBJ databases">
        <title>Genomic Encyclopedia of Type Strains, Phase IV (KMG-V): Genome sequencing to study the core and pangenomes of soil and plant-associated prokaryotes.</title>
        <authorList>
            <person name="Whitman W."/>
        </authorList>
    </citation>
    <scope>NUCLEOTIDE SEQUENCE [LARGE SCALE GENOMIC DNA]</scope>
    <source>
        <strain evidence="1 3">BR 11865</strain>
        <strain evidence="2 4">BR 12005</strain>
    </source>
</reference>
<organism evidence="1 3">
    <name type="scientific">Nitrospirillum amazonense</name>
    <dbReference type="NCBI Taxonomy" id="28077"/>
    <lineage>
        <taxon>Bacteria</taxon>
        <taxon>Pseudomonadati</taxon>
        <taxon>Pseudomonadota</taxon>
        <taxon>Alphaproteobacteria</taxon>
        <taxon>Rhodospirillales</taxon>
        <taxon>Azospirillaceae</taxon>
        <taxon>Nitrospirillum</taxon>
    </lineage>
</organism>
<evidence type="ECO:0000313" key="4">
    <source>
        <dbReference type="Proteomes" id="UP000320516"/>
    </source>
</evidence>